<dbReference type="AlphaFoldDB" id="A6GBY6"/>
<evidence type="ECO:0000256" key="1">
    <source>
        <dbReference type="SAM" id="SignalP"/>
    </source>
</evidence>
<dbReference type="EMBL" id="ABCS01000061">
    <property type="protein sequence ID" value="EDM76659.1"/>
    <property type="molecule type" value="Genomic_DNA"/>
</dbReference>
<comment type="caution">
    <text evidence="2">The sequence shown here is derived from an EMBL/GenBank/DDBJ whole genome shotgun (WGS) entry which is preliminary data.</text>
</comment>
<feature type="chain" id="PRO_5002697295" evidence="1">
    <location>
        <begin position="27"/>
        <end position="559"/>
    </location>
</feature>
<dbReference type="PROSITE" id="PS51257">
    <property type="entry name" value="PROKAR_LIPOPROTEIN"/>
    <property type="match status" value="1"/>
</dbReference>
<keyword evidence="3" id="KW-1185">Reference proteome</keyword>
<organism evidence="2 3">
    <name type="scientific">Plesiocystis pacifica SIR-1</name>
    <dbReference type="NCBI Taxonomy" id="391625"/>
    <lineage>
        <taxon>Bacteria</taxon>
        <taxon>Pseudomonadati</taxon>
        <taxon>Myxococcota</taxon>
        <taxon>Polyangia</taxon>
        <taxon>Nannocystales</taxon>
        <taxon>Nannocystaceae</taxon>
        <taxon>Plesiocystis</taxon>
    </lineage>
</organism>
<proteinExistence type="predicted"/>
<evidence type="ECO:0000313" key="2">
    <source>
        <dbReference type="EMBL" id="EDM76659.1"/>
    </source>
</evidence>
<reference evidence="2 3" key="1">
    <citation type="submission" date="2007-06" db="EMBL/GenBank/DDBJ databases">
        <authorList>
            <person name="Shimkets L."/>
            <person name="Ferriera S."/>
            <person name="Johnson J."/>
            <person name="Kravitz S."/>
            <person name="Beeson K."/>
            <person name="Sutton G."/>
            <person name="Rogers Y.-H."/>
            <person name="Friedman R."/>
            <person name="Frazier M."/>
            <person name="Venter J.C."/>
        </authorList>
    </citation>
    <scope>NUCLEOTIDE SEQUENCE [LARGE SCALE GENOMIC DNA]</scope>
    <source>
        <strain evidence="2 3">SIR-1</strain>
    </source>
</reference>
<gene>
    <name evidence="2" type="ORF">PPSIR1_18357</name>
</gene>
<accession>A6GBY6</accession>
<dbReference type="Proteomes" id="UP000005801">
    <property type="component" value="Unassembled WGS sequence"/>
</dbReference>
<keyword evidence="1" id="KW-0732">Signal</keyword>
<dbReference type="OrthoDB" id="9822233at2"/>
<name>A6GBY6_9BACT</name>
<dbReference type="RefSeq" id="WP_006974227.1">
    <property type="nucleotide sequence ID" value="NZ_ABCS01000061.1"/>
</dbReference>
<protein>
    <submittedName>
        <fullName evidence="2">Uncharacterized protein</fullName>
    </submittedName>
</protein>
<sequence>MTTTLRTLTCMFLPTALALTGLACVAEDGGGLEGEDFREAGLAFAQTWHVEGERRFANAECEGLMAELCAELSAGECAVAQARTICEPLVSGEGEHQGAKLVDGYGARVDWTGVEVIDVLGYLYDVRWTGFSVGDKGTSTLPAGASPAELCETMGGLKQGGCLTMATAAELGRDRADELLEVFPGGGVGTLTEQDGVLVISGFTGELGGDLFTATADALDWRLPKLDGVFVLGEGTGSGTPNGGCTIGVAPNGTVTVASATAVIQPEPVAKVQSPSTHTFSYSMSAPGANYDRDDSHVVGGWSRYAAIWKSHADSNVGSVNFASAYAGSNLDPLLGADATLDLHESLYFEDIWGATYDPNGTWYSVDIDDPMTGLAYAAIAMHYWGTPVFVSGDYQPSPWIAPSGSWYGDIAIEQLAFSSPAFTSLLDACGILATDTASDALDKIYTNTGSCGLTGVTLTGGVISAWAGNFSPVQAPDLLHHHGVTGAELLAAYGAGYTWSPGYSSGRVGELVLDPPAGADLESVELLAKAIGEQMQEQLELGELVAEEAAPEPLEGLL</sequence>
<feature type="signal peptide" evidence="1">
    <location>
        <begin position="1"/>
        <end position="26"/>
    </location>
</feature>
<evidence type="ECO:0000313" key="3">
    <source>
        <dbReference type="Proteomes" id="UP000005801"/>
    </source>
</evidence>